<proteinExistence type="predicted"/>
<dbReference type="InterPro" id="IPR011545">
    <property type="entry name" value="DEAD/DEAH_box_helicase_dom"/>
</dbReference>
<accession>A0A7H9HVK0</accession>
<dbReference type="InterPro" id="IPR027417">
    <property type="entry name" value="P-loop_NTPase"/>
</dbReference>
<dbReference type="InterPro" id="IPR014001">
    <property type="entry name" value="Helicase_ATP-bd"/>
</dbReference>
<dbReference type="SMART" id="SM00487">
    <property type="entry name" value="DEXDc"/>
    <property type="match status" value="1"/>
</dbReference>
<feature type="domain" description="Helicase ATP-binding" evidence="1">
    <location>
        <begin position="112"/>
        <end position="284"/>
    </location>
</feature>
<evidence type="ECO:0000313" key="2">
    <source>
        <dbReference type="EMBL" id="QLQ81758.1"/>
    </source>
</evidence>
<dbReference type="Proteomes" id="UP000510647">
    <property type="component" value="Chromosome 7"/>
</dbReference>
<dbReference type="SUPFAM" id="SSF52540">
    <property type="entry name" value="P-loop containing nucleoside triphosphate hydrolases"/>
    <property type="match status" value="1"/>
</dbReference>
<protein>
    <recommendedName>
        <fullName evidence="1">Helicase ATP-binding domain-containing protein</fullName>
    </recommendedName>
</protein>
<dbReference type="GO" id="GO:0003676">
    <property type="term" value="F:nucleic acid binding"/>
    <property type="evidence" value="ECO:0007669"/>
    <property type="project" value="InterPro"/>
</dbReference>
<keyword evidence="3" id="KW-1185">Reference proteome</keyword>
<sequence length="493" mass="55155">MQSLTHEVMANHSVMTAFSTYAVNSYSLSSASGSKAIQLQEECSRRWIAWLQLEGDSLPLDNGAAPTAETSVQSYEHSVEPKSFDDLLDAGRKLFRSKFEFRNRSQERLCNEAYLSERASIVVHAPTGFGKTEVFHLPLVALASKKSCKYVSFVFVPYLVLLEGTLQRLNAGNLLNVAQVKQFVDVGYDGLTDVYVGVYEDLAREDFAARIVGLESFSNRNVKLCYLIIDEFHNLETETYRSAQLDLISTVRMDVFQKVVFLSGTAPKIIANTALRKIKFKGLETPELPVSSDVMTLPASSAMKSLPTRMYDLVTEVPLGHVHKEVRTVADPYLEAFKLLKALFACEPNAKAIAVVGTRQKVVELADDWEREFRLVWAHAKIPTDQKIKRAAEFLSHEDCQVMGTRLMRRMVIMIDCRPSIIEFIQAAGRLRSHGLFYLLNSEEPKYANEASPVVPLVGSGCLREQMARFYGLATGHEAPLPAEAQNQLVKLT</sequence>
<dbReference type="PROSITE" id="PS51192">
    <property type="entry name" value="HELICASE_ATP_BIND_1"/>
    <property type="match status" value="1"/>
</dbReference>
<gene>
    <name evidence="2" type="ORF">HG537_0G00110</name>
</gene>
<name>A0A7H9HVK0_9SACH</name>
<evidence type="ECO:0000259" key="1">
    <source>
        <dbReference type="PROSITE" id="PS51192"/>
    </source>
</evidence>
<dbReference type="Gene3D" id="3.40.50.300">
    <property type="entry name" value="P-loop containing nucleotide triphosphate hydrolases"/>
    <property type="match status" value="1"/>
</dbReference>
<dbReference type="GO" id="GO:0005524">
    <property type="term" value="F:ATP binding"/>
    <property type="evidence" value="ECO:0007669"/>
    <property type="project" value="InterPro"/>
</dbReference>
<organism evidence="2 3">
    <name type="scientific">Torulaspora globosa</name>
    <dbReference type="NCBI Taxonomy" id="48254"/>
    <lineage>
        <taxon>Eukaryota</taxon>
        <taxon>Fungi</taxon>
        <taxon>Dikarya</taxon>
        <taxon>Ascomycota</taxon>
        <taxon>Saccharomycotina</taxon>
        <taxon>Saccharomycetes</taxon>
        <taxon>Saccharomycetales</taxon>
        <taxon>Saccharomycetaceae</taxon>
        <taxon>Torulaspora</taxon>
    </lineage>
</organism>
<dbReference type="AlphaFoldDB" id="A0A7H9HVK0"/>
<dbReference type="OrthoDB" id="4050369at2759"/>
<dbReference type="Pfam" id="PF00270">
    <property type="entry name" value="DEAD"/>
    <property type="match status" value="1"/>
</dbReference>
<dbReference type="EMBL" id="CP059273">
    <property type="protein sequence ID" value="QLQ81758.1"/>
    <property type="molecule type" value="Genomic_DNA"/>
</dbReference>
<evidence type="ECO:0000313" key="3">
    <source>
        <dbReference type="Proteomes" id="UP000510647"/>
    </source>
</evidence>
<reference evidence="2 3" key="1">
    <citation type="submission" date="2020-06" db="EMBL/GenBank/DDBJ databases">
        <title>The yeast mating-type switching endonuclease HO is a domesticated member of an unorthodox homing genetic element family.</title>
        <authorList>
            <person name="Coughlan A.Y."/>
            <person name="Lombardi L."/>
            <person name="Braun-Galleani S."/>
            <person name="Martos A.R."/>
            <person name="Galeote V."/>
            <person name="Bigey F."/>
            <person name="Dequin S."/>
            <person name="Byrne K.P."/>
            <person name="Wolfe K.H."/>
        </authorList>
    </citation>
    <scope>NUCLEOTIDE SEQUENCE [LARGE SCALE GENOMIC DNA]</scope>
    <source>
        <strain evidence="2 3">CBS2947</strain>
    </source>
</reference>